<name>A0A373F9V4_COMTE</name>
<protein>
    <submittedName>
        <fullName evidence="1">Uncharacterized protein</fullName>
    </submittedName>
</protein>
<reference evidence="1 2" key="1">
    <citation type="submission" date="2018-08" db="EMBL/GenBank/DDBJ databases">
        <title>Comamonas testosteroni strain SWCO2.</title>
        <authorList>
            <person name="Jiang N."/>
            <person name="Zhang X.Z."/>
        </authorList>
    </citation>
    <scope>NUCLEOTIDE SEQUENCE [LARGE SCALE GENOMIC DNA]</scope>
    <source>
        <strain evidence="1 2">SWCO2</strain>
    </source>
</reference>
<dbReference type="Proteomes" id="UP000261948">
    <property type="component" value="Unassembled WGS sequence"/>
</dbReference>
<comment type="caution">
    <text evidence="1">The sequence shown here is derived from an EMBL/GenBank/DDBJ whole genome shotgun (WGS) entry which is preliminary data.</text>
</comment>
<keyword evidence="2" id="KW-1185">Reference proteome</keyword>
<organism evidence="1 2">
    <name type="scientific">Comamonas testosteroni</name>
    <name type="common">Pseudomonas testosteroni</name>
    <dbReference type="NCBI Taxonomy" id="285"/>
    <lineage>
        <taxon>Bacteria</taxon>
        <taxon>Pseudomonadati</taxon>
        <taxon>Pseudomonadota</taxon>
        <taxon>Betaproteobacteria</taxon>
        <taxon>Burkholderiales</taxon>
        <taxon>Comamonadaceae</taxon>
        <taxon>Comamonas</taxon>
    </lineage>
</organism>
<sequence length="74" mass="8481">MLSITFTDKNMQVIHSEYQPLRISCQLPVDPKKSRTSLEKIYNASRKTMVSSTAAQRFPNCNNPAELADFLFQE</sequence>
<dbReference type="RefSeq" id="WP_181726899.1">
    <property type="nucleotide sequence ID" value="NZ_MT011984.1"/>
</dbReference>
<evidence type="ECO:0000313" key="2">
    <source>
        <dbReference type="Proteomes" id="UP000261948"/>
    </source>
</evidence>
<gene>
    <name evidence="1" type="ORF">DZC30_19435</name>
</gene>
<proteinExistence type="predicted"/>
<dbReference type="AlphaFoldDB" id="A0A373F9V4"/>
<accession>A0A373F9V4</accession>
<evidence type="ECO:0000313" key="1">
    <source>
        <dbReference type="EMBL" id="RGE40924.1"/>
    </source>
</evidence>
<dbReference type="EMBL" id="QURR01000032">
    <property type="protein sequence ID" value="RGE40924.1"/>
    <property type="molecule type" value="Genomic_DNA"/>
</dbReference>